<proteinExistence type="predicted"/>
<gene>
    <name evidence="1" type="ORF">OCOJLMKI_0509</name>
</gene>
<reference evidence="1" key="1">
    <citation type="journal article" date="2021" name="Front. Microbiol.">
        <title>Comprehensive Comparative Genomics and Phenotyping of Methylobacterium Species.</title>
        <authorList>
            <person name="Alessa O."/>
            <person name="Ogura Y."/>
            <person name="Fujitani Y."/>
            <person name="Takami H."/>
            <person name="Hayashi T."/>
            <person name="Sahin N."/>
            <person name="Tani A."/>
        </authorList>
    </citation>
    <scope>NUCLEOTIDE SEQUENCE</scope>
    <source>
        <strain evidence="1">DSM 19015</strain>
    </source>
</reference>
<accession>A0ABQ4RTL2</accession>
<sequence>MEDAPHDRLAGLDRLIRETEERRVEQMLHIAFLMADEADTTESEESLRQIEALLARMRVQRVMLQSGSSP</sequence>
<evidence type="ECO:0000313" key="1">
    <source>
        <dbReference type="EMBL" id="GJD93317.1"/>
    </source>
</evidence>
<dbReference type="Proteomes" id="UP001055125">
    <property type="component" value="Unassembled WGS sequence"/>
</dbReference>
<keyword evidence="2" id="KW-1185">Reference proteome</keyword>
<protein>
    <submittedName>
        <fullName evidence="1">Uncharacterized protein</fullName>
    </submittedName>
</protein>
<evidence type="ECO:0000313" key="2">
    <source>
        <dbReference type="Proteomes" id="UP001055125"/>
    </source>
</evidence>
<reference evidence="1" key="2">
    <citation type="submission" date="2021-08" db="EMBL/GenBank/DDBJ databases">
        <authorList>
            <person name="Tani A."/>
            <person name="Ola A."/>
            <person name="Ogura Y."/>
            <person name="Katsura K."/>
            <person name="Hayashi T."/>
        </authorList>
    </citation>
    <scope>NUCLEOTIDE SEQUENCE</scope>
    <source>
        <strain evidence="1">DSM 19015</strain>
    </source>
</reference>
<organism evidence="1 2">
    <name type="scientific">Methylobacterium iners</name>
    <dbReference type="NCBI Taxonomy" id="418707"/>
    <lineage>
        <taxon>Bacteria</taxon>
        <taxon>Pseudomonadati</taxon>
        <taxon>Pseudomonadota</taxon>
        <taxon>Alphaproteobacteria</taxon>
        <taxon>Hyphomicrobiales</taxon>
        <taxon>Methylobacteriaceae</taxon>
        <taxon>Methylobacterium</taxon>
    </lineage>
</organism>
<dbReference type="EMBL" id="BPQP01000006">
    <property type="protein sequence ID" value="GJD93317.1"/>
    <property type="molecule type" value="Genomic_DNA"/>
</dbReference>
<comment type="caution">
    <text evidence="1">The sequence shown here is derived from an EMBL/GenBank/DDBJ whole genome shotgun (WGS) entry which is preliminary data.</text>
</comment>
<name>A0ABQ4RTL2_9HYPH</name>
<dbReference type="RefSeq" id="WP_238242514.1">
    <property type="nucleotide sequence ID" value="NZ_BPQP01000006.1"/>
</dbReference>